<reference evidence="8 9" key="1">
    <citation type="submission" date="2022-08" db="EMBL/GenBank/DDBJ databases">
        <title>Reclassification of Massilia species as members of the genera Telluria, Duganella, Pseudoduganella, Mokoshia gen. nov. and Zemynaea gen. nov. using orthogonal and non-orthogonal genome-based approaches.</title>
        <authorList>
            <person name="Bowman J.P."/>
        </authorList>
    </citation>
    <scope>NUCLEOTIDE SEQUENCE [LARGE SCALE GENOMIC DNA]</scope>
    <source>
        <strain evidence="8 9">JCM 31316</strain>
    </source>
</reference>
<comment type="similarity">
    <text evidence="2 7">Belongs to the FliR/MopE/SpaR family.</text>
</comment>
<keyword evidence="4 7" id="KW-0812">Transmembrane</keyword>
<keyword evidence="3 7" id="KW-1003">Cell membrane</keyword>
<evidence type="ECO:0000256" key="5">
    <source>
        <dbReference type="ARBA" id="ARBA00022989"/>
    </source>
</evidence>
<proteinExistence type="inferred from homology"/>
<evidence type="ECO:0000256" key="2">
    <source>
        <dbReference type="ARBA" id="ARBA00009772"/>
    </source>
</evidence>
<comment type="subcellular location">
    <subcellularLocation>
        <location evidence="1 7">Cell membrane</location>
        <topology evidence="1 7">Multi-pass membrane protein</topology>
    </subcellularLocation>
</comment>
<gene>
    <name evidence="8" type="primary">sctT</name>
    <name evidence="8" type="ORF">NX784_09735</name>
</gene>
<feature type="transmembrane region" description="Helical" evidence="7">
    <location>
        <begin position="231"/>
        <end position="248"/>
    </location>
</feature>
<feature type="transmembrane region" description="Helical" evidence="7">
    <location>
        <begin position="88"/>
        <end position="111"/>
    </location>
</feature>
<feature type="transmembrane region" description="Helical" evidence="7">
    <location>
        <begin position="50"/>
        <end position="68"/>
    </location>
</feature>
<name>A0ABT1ZPM4_9BURK</name>
<evidence type="ECO:0000256" key="7">
    <source>
        <dbReference type="RuleBase" id="RU362072"/>
    </source>
</evidence>
<dbReference type="PRINTS" id="PR00953">
    <property type="entry name" value="TYPE3IMRPROT"/>
</dbReference>
<dbReference type="InterPro" id="IPR002010">
    <property type="entry name" value="T3SS_IM_R"/>
</dbReference>
<evidence type="ECO:0000313" key="8">
    <source>
        <dbReference type="EMBL" id="MCS0581872.1"/>
    </source>
</evidence>
<evidence type="ECO:0000256" key="4">
    <source>
        <dbReference type="ARBA" id="ARBA00022692"/>
    </source>
</evidence>
<dbReference type="NCBIfam" id="TIGR01401">
    <property type="entry name" value="fliR_like_III"/>
    <property type="match status" value="1"/>
</dbReference>
<evidence type="ECO:0000256" key="1">
    <source>
        <dbReference type="ARBA" id="ARBA00004651"/>
    </source>
</evidence>
<feature type="transmembrane region" description="Helical" evidence="7">
    <location>
        <begin position="17"/>
        <end position="38"/>
    </location>
</feature>
<dbReference type="EMBL" id="JANUGW010000005">
    <property type="protein sequence ID" value="MCS0581872.1"/>
    <property type="molecule type" value="Genomic_DNA"/>
</dbReference>
<dbReference type="InterPro" id="IPR006304">
    <property type="entry name" value="T3SS_SpaR/YscT"/>
</dbReference>
<dbReference type="Proteomes" id="UP001204151">
    <property type="component" value="Unassembled WGS sequence"/>
</dbReference>
<keyword evidence="9" id="KW-1185">Reference proteome</keyword>
<dbReference type="PANTHER" id="PTHR30065:SF1">
    <property type="entry name" value="SURFACE PRESENTATION OF ANTIGENS PROTEIN SPAR"/>
    <property type="match status" value="1"/>
</dbReference>
<keyword evidence="6 7" id="KW-0472">Membrane</keyword>
<keyword evidence="5 7" id="KW-1133">Transmembrane helix</keyword>
<accession>A0ABT1ZPM4</accession>
<dbReference type="PANTHER" id="PTHR30065">
    <property type="entry name" value="FLAGELLAR BIOSYNTHETIC PROTEIN FLIR"/>
    <property type="match status" value="1"/>
</dbReference>
<dbReference type="RefSeq" id="WP_258816442.1">
    <property type="nucleotide sequence ID" value="NZ_JANUGW010000005.1"/>
</dbReference>
<organism evidence="8 9">
    <name type="scientific">Massilia pinisoli</name>
    <dbReference type="NCBI Taxonomy" id="1772194"/>
    <lineage>
        <taxon>Bacteria</taxon>
        <taxon>Pseudomonadati</taxon>
        <taxon>Pseudomonadota</taxon>
        <taxon>Betaproteobacteria</taxon>
        <taxon>Burkholderiales</taxon>
        <taxon>Oxalobacteraceae</taxon>
        <taxon>Telluria group</taxon>
        <taxon>Massilia</taxon>
    </lineage>
</organism>
<feature type="transmembrane region" description="Helical" evidence="7">
    <location>
        <begin position="137"/>
        <end position="163"/>
    </location>
</feature>
<comment type="caution">
    <text evidence="8">The sequence shown here is derived from an EMBL/GenBank/DDBJ whole genome shotgun (WGS) entry which is preliminary data.</text>
</comment>
<dbReference type="Pfam" id="PF01311">
    <property type="entry name" value="Bac_export_1"/>
    <property type="match status" value="1"/>
</dbReference>
<protein>
    <submittedName>
        <fullName evidence="8">Type III secretion system export apparatus subunit SctT</fullName>
    </submittedName>
</protein>
<evidence type="ECO:0000256" key="6">
    <source>
        <dbReference type="ARBA" id="ARBA00023136"/>
    </source>
</evidence>
<evidence type="ECO:0000256" key="3">
    <source>
        <dbReference type="ARBA" id="ARBA00022475"/>
    </source>
</evidence>
<feature type="transmembrane region" description="Helical" evidence="7">
    <location>
        <begin position="197"/>
        <end position="219"/>
    </location>
</feature>
<evidence type="ECO:0000313" key="9">
    <source>
        <dbReference type="Proteomes" id="UP001204151"/>
    </source>
</evidence>
<sequence length="275" mass="29272">MNGIDNLATLWQAHESLYAVVTLLALCSIRLLVVFVVLPATSDQVLPGGARNGVVYLIGWFIAVGQPADTLARLDGVTALILVGKEMFIGMVIGYVASPVFWIAQSVGVVIDNMAGFNNVQTSNPLRGEQATPVSNVLIQFAIVLFYVSGGMLFLLGAIFASFRWWPLTATLPSLDALADSFLISQVDGIAAATVKLAAPVMLVLVLIDLGFGLVAKAADKLEPTTLSQPVRGAVALLMLVLLTGTFAEQAKTSFTFEHFERFVRHGVLGAAPNR</sequence>